<feature type="region of interest" description="Disordered" evidence="1">
    <location>
        <begin position="59"/>
        <end position="96"/>
    </location>
</feature>
<sequence length="854" mass="97832">MSPQPQYQFNDQRDQLILKSMDHQHLANHSKTFSQNYQTNQIQQQSQPLLIQSQSHGLPAQTYTTNNSNQNVSSNNNQKSNNRNNNHQGHDTNSDAKAVIQINYRDREAFSVERRAANGNYIAFACGPLRRPRYINERIEQELLEFKEEIEERFAKSKVNQDFTFPFQSTGPQLKKDDSKRKIQMDKFLELQKRHQCNNNIQFNSQINIEKLDELNKIQSEIAKSQERFPSKLQEKFGKSKTVKSPESQLKTNIISPNNGNEIKSQITTKMQTEISPDKLNNMNPPEVVTDFMKVQRQTKLSINQRQSDIYKNSNINHQNNLIYNTSNFDEQIQLSLDSDTQRPIATDTQGSAIMINSRNNVKLDSNRQVKHQTYDQRSKNNLNNFTQKEIAPQTSKNIQNANTMIQKTFQNQVKILGQTPNQKRQKSTRYTTNQSQNDQQKQLVINFYPNTLAKRNQAQNSKQRESDLFKSSIIGNNQINVQSSITSQKQPINFGSFLSTTNKDTTQIQFQKQGSQKRKSSRTQPLTQSEYDSTKSYDRNSGVYKSLAINLDEAQTLLNSAITLQQQSRNQSELIKPNNSGSSASQYNNKKFANAQSTLSNKLKGSHQRTKTTTNLTNFMQQNTVSPTIMNSVNNTTTTNQSIIKTFDYRMFSPNANSGNYQAQIISPQSFISNIKNQSIIQSINQSSAKENYQVKGQIQSNAQELKNYMRMQKQSSQNSNQGIYPHINSSPSKYASQNSTVQQYQTFKIAEDVNHQREHSQNQQVSKRLSGVYQNNQSRNSNTLLIVQNANTQQNKNGNYQSFIVNSGVGINNNHQAGATTMVINLKKKNINQPHQRLFSPPQNKVRLNTHQ</sequence>
<accession>A0A078AHF4</accession>
<feature type="compositionally biased region" description="Polar residues" evidence="1">
    <location>
        <begin position="243"/>
        <end position="261"/>
    </location>
</feature>
<evidence type="ECO:0000313" key="3">
    <source>
        <dbReference type="Proteomes" id="UP000039865"/>
    </source>
</evidence>
<dbReference type="AlphaFoldDB" id="A0A078AHF4"/>
<feature type="region of interest" description="Disordered" evidence="1">
    <location>
        <begin position="235"/>
        <end position="261"/>
    </location>
</feature>
<dbReference type="InParanoid" id="A0A078AHF4"/>
<gene>
    <name evidence="2" type="primary">Contig16976.g18080</name>
    <name evidence="2" type="ORF">STYLEM_10289</name>
</gene>
<dbReference type="EMBL" id="CCKQ01009768">
    <property type="protein sequence ID" value="CDW81276.1"/>
    <property type="molecule type" value="Genomic_DNA"/>
</dbReference>
<feature type="compositionally biased region" description="Polar residues" evidence="1">
    <location>
        <begin position="523"/>
        <end position="532"/>
    </location>
</feature>
<proteinExistence type="predicted"/>
<reference evidence="2 3" key="1">
    <citation type="submission" date="2014-06" db="EMBL/GenBank/DDBJ databases">
        <authorList>
            <person name="Swart Estienne"/>
        </authorList>
    </citation>
    <scope>NUCLEOTIDE SEQUENCE [LARGE SCALE GENOMIC DNA]</scope>
    <source>
        <strain evidence="2 3">130c</strain>
    </source>
</reference>
<organism evidence="2 3">
    <name type="scientific">Stylonychia lemnae</name>
    <name type="common">Ciliate</name>
    <dbReference type="NCBI Taxonomy" id="5949"/>
    <lineage>
        <taxon>Eukaryota</taxon>
        <taxon>Sar</taxon>
        <taxon>Alveolata</taxon>
        <taxon>Ciliophora</taxon>
        <taxon>Intramacronucleata</taxon>
        <taxon>Spirotrichea</taxon>
        <taxon>Stichotrichia</taxon>
        <taxon>Sporadotrichida</taxon>
        <taxon>Oxytrichidae</taxon>
        <taxon>Stylonychinae</taxon>
        <taxon>Stylonychia</taxon>
    </lineage>
</organism>
<feature type="compositionally biased region" description="Low complexity" evidence="1">
    <location>
        <begin position="66"/>
        <end position="86"/>
    </location>
</feature>
<name>A0A078AHF4_STYLE</name>
<feature type="region of interest" description="Disordered" evidence="1">
    <location>
        <begin position="716"/>
        <end position="741"/>
    </location>
</feature>
<dbReference type="Proteomes" id="UP000039865">
    <property type="component" value="Unassembled WGS sequence"/>
</dbReference>
<feature type="region of interest" description="Disordered" evidence="1">
    <location>
        <begin position="508"/>
        <end position="538"/>
    </location>
</feature>
<protein>
    <submittedName>
        <fullName evidence="2">Uncharacterized protein</fullName>
    </submittedName>
</protein>
<evidence type="ECO:0000256" key="1">
    <source>
        <dbReference type="SAM" id="MobiDB-lite"/>
    </source>
</evidence>
<keyword evidence="3" id="KW-1185">Reference proteome</keyword>
<evidence type="ECO:0000313" key="2">
    <source>
        <dbReference type="EMBL" id="CDW81276.1"/>
    </source>
</evidence>
<feature type="region of interest" description="Disordered" evidence="1">
    <location>
        <begin position="418"/>
        <end position="442"/>
    </location>
</feature>
<dbReference type="OMA" id="PRYINER"/>